<feature type="region of interest" description="Disordered" evidence="1">
    <location>
        <begin position="257"/>
        <end position="278"/>
    </location>
</feature>
<dbReference type="EMBL" id="QSLN01000037">
    <property type="protein sequence ID" value="RDV80488.1"/>
    <property type="molecule type" value="Genomic_DNA"/>
</dbReference>
<dbReference type="OrthoDB" id="1652909at2"/>
<reference evidence="2 3" key="1">
    <citation type="submission" date="2018-08" db="EMBL/GenBank/DDBJ databases">
        <title>Form III RuBisCO-mediated autotrophy in Thermodesulfobium bacteria.</title>
        <authorList>
            <person name="Toshchakov S.V."/>
            <person name="Kublanov I.V."/>
            <person name="Frolov E."/>
            <person name="Bonch-Osmolovskaya E.A."/>
            <person name="Tourova T.P."/>
            <person name="Chernych N.A."/>
            <person name="Lebedinsky A.V."/>
        </authorList>
    </citation>
    <scope>NUCLEOTIDE SEQUENCE [LARGE SCALE GENOMIC DNA]</scope>
    <source>
        <strain evidence="2 3">SR</strain>
    </source>
</reference>
<accession>A0A3D8P2Z7</accession>
<dbReference type="AlphaFoldDB" id="A0A3D8P2Z7"/>
<keyword evidence="3" id="KW-1185">Reference proteome</keyword>
<name>A0A3D8P2Z7_9THEO</name>
<gene>
    <name evidence="2" type="ORF">DXX99_10815</name>
</gene>
<dbReference type="Proteomes" id="UP000256329">
    <property type="component" value="Unassembled WGS sequence"/>
</dbReference>
<evidence type="ECO:0000256" key="1">
    <source>
        <dbReference type="SAM" id="MobiDB-lite"/>
    </source>
</evidence>
<protein>
    <submittedName>
        <fullName evidence="2">Transposase</fullName>
    </submittedName>
</protein>
<proteinExistence type="predicted"/>
<dbReference type="RefSeq" id="WP_115793484.1">
    <property type="nucleotide sequence ID" value="NZ_QSLN01000037.1"/>
</dbReference>
<evidence type="ECO:0000313" key="2">
    <source>
        <dbReference type="EMBL" id="RDV80488.1"/>
    </source>
</evidence>
<sequence length="477" mass="54083">MCELPLRVSPAQEKVLLARLEAARQLYNACLGEAVKRVKLIQQSRLWQKAWKAGDRDLRNALIREACSKHGFTDAALQHYAVEIRRSCWIRDHLDVHVAQKLGTRAYRAAQRVLSGQARKVRFKGKNQMDTVEGKSNEAGIRWRDGCVVWKGLILPAVIDPEDPVVRHALSCRVKYVRLVRRKVNGRNRFYAQLICEGAPYQKPENALGEGVVGIDAGPSTIARVNDKEAVLSRFCEELAEKEAEIRRLQRKLDRSLRANNPENYNPDGTVKKGPKQWKKTKTYLKTQARLAEIWRKLSAHRRSLIGRMVNETLRMGNVFKFEKLSYRALQRMFGKSVNTRAPGMFFRELARKAESAGGKVLEFPTRVKVKGRDTHVGLSSFCICGERRKKSLSERWHICSCGVRCQRDLYSAYLARFVEQIGQNDFELDAGSAARQWLGQEPVLQAASGRIPNPRVLGKVAQQPRKGTEGVAAEEG</sequence>
<evidence type="ECO:0000313" key="3">
    <source>
        <dbReference type="Proteomes" id="UP000256329"/>
    </source>
</evidence>
<organism evidence="2 3">
    <name type="scientific">Ammonifex thiophilus</name>
    <dbReference type="NCBI Taxonomy" id="444093"/>
    <lineage>
        <taxon>Bacteria</taxon>
        <taxon>Bacillati</taxon>
        <taxon>Bacillota</taxon>
        <taxon>Clostridia</taxon>
        <taxon>Thermoanaerobacterales</taxon>
        <taxon>Thermoanaerobacteraceae</taxon>
        <taxon>Ammonifex</taxon>
    </lineage>
</organism>
<comment type="caution">
    <text evidence="2">The sequence shown here is derived from an EMBL/GenBank/DDBJ whole genome shotgun (WGS) entry which is preliminary data.</text>
</comment>